<keyword evidence="3" id="KW-1185">Reference proteome</keyword>
<name>A0A9J6H0M8_HAELO</name>
<proteinExistence type="predicted"/>
<evidence type="ECO:0000313" key="2">
    <source>
        <dbReference type="EMBL" id="KAH9384239.1"/>
    </source>
</evidence>
<reference evidence="2 3" key="1">
    <citation type="journal article" date="2020" name="Cell">
        <title>Large-Scale Comparative Analyses of Tick Genomes Elucidate Their Genetic Diversity and Vector Capacities.</title>
        <authorList>
            <consortium name="Tick Genome and Microbiome Consortium (TIGMIC)"/>
            <person name="Jia N."/>
            <person name="Wang J."/>
            <person name="Shi W."/>
            <person name="Du L."/>
            <person name="Sun Y."/>
            <person name="Zhan W."/>
            <person name="Jiang J.F."/>
            <person name="Wang Q."/>
            <person name="Zhang B."/>
            <person name="Ji P."/>
            <person name="Bell-Sakyi L."/>
            <person name="Cui X.M."/>
            <person name="Yuan T.T."/>
            <person name="Jiang B.G."/>
            <person name="Yang W.F."/>
            <person name="Lam T.T."/>
            <person name="Chang Q.C."/>
            <person name="Ding S.J."/>
            <person name="Wang X.J."/>
            <person name="Zhu J.G."/>
            <person name="Ruan X.D."/>
            <person name="Zhao L."/>
            <person name="Wei J.T."/>
            <person name="Ye R.Z."/>
            <person name="Que T.C."/>
            <person name="Du C.H."/>
            <person name="Zhou Y.H."/>
            <person name="Cheng J.X."/>
            <person name="Dai P.F."/>
            <person name="Guo W.B."/>
            <person name="Han X.H."/>
            <person name="Huang E.J."/>
            <person name="Li L.F."/>
            <person name="Wei W."/>
            <person name="Gao Y.C."/>
            <person name="Liu J.Z."/>
            <person name="Shao H.Z."/>
            <person name="Wang X."/>
            <person name="Wang C.C."/>
            <person name="Yang T.C."/>
            <person name="Huo Q.B."/>
            <person name="Li W."/>
            <person name="Chen H.Y."/>
            <person name="Chen S.E."/>
            <person name="Zhou L.G."/>
            <person name="Ni X.B."/>
            <person name="Tian J.H."/>
            <person name="Sheng Y."/>
            <person name="Liu T."/>
            <person name="Pan Y.S."/>
            <person name="Xia L.Y."/>
            <person name="Li J."/>
            <person name="Zhao F."/>
            <person name="Cao W.C."/>
        </authorList>
    </citation>
    <scope>NUCLEOTIDE SEQUENCE [LARGE SCALE GENOMIC DNA]</scope>
    <source>
        <strain evidence="2">HaeL-2018</strain>
    </source>
</reference>
<dbReference type="AlphaFoldDB" id="A0A9J6H0M8"/>
<dbReference type="VEuPathDB" id="VectorBase:HLOH_051893"/>
<protein>
    <submittedName>
        <fullName evidence="2">Uncharacterized protein</fullName>
    </submittedName>
</protein>
<accession>A0A9J6H0M8</accession>
<sequence>MNKILRSWWRDSGTRLLAARADVMETHRRTSSGCVARNGRRHTGRRRAEKKKGWQGKAAVINGARAGVAGRRGGPGAWSSLSQHRTIQPAHTRRDQVARRAECARLLQFVLAVLPAWTASPGPEPERFGGCAGSD</sequence>
<organism evidence="2 3">
    <name type="scientific">Haemaphysalis longicornis</name>
    <name type="common">Bush tick</name>
    <dbReference type="NCBI Taxonomy" id="44386"/>
    <lineage>
        <taxon>Eukaryota</taxon>
        <taxon>Metazoa</taxon>
        <taxon>Ecdysozoa</taxon>
        <taxon>Arthropoda</taxon>
        <taxon>Chelicerata</taxon>
        <taxon>Arachnida</taxon>
        <taxon>Acari</taxon>
        <taxon>Parasitiformes</taxon>
        <taxon>Ixodida</taxon>
        <taxon>Ixodoidea</taxon>
        <taxon>Ixodidae</taxon>
        <taxon>Haemaphysalinae</taxon>
        <taxon>Haemaphysalis</taxon>
    </lineage>
</organism>
<dbReference type="Proteomes" id="UP000821853">
    <property type="component" value="Unassembled WGS sequence"/>
</dbReference>
<comment type="caution">
    <text evidence="2">The sequence shown here is derived from an EMBL/GenBank/DDBJ whole genome shotgun (WGS) entry which is preliminary data.</text>
</comment>
<feature type="region of interest" description="Disordered" evidence="1">
    <location>
        <begin position="62"/>
        <end position="94"/>
    </location>
</feature>
<gene>
    <name evidence="2" type="ORF">HPB48_026236</name>
</gene>
<dbReference type="EMBL" id="JABSTR010001846">
    <property type="protein sequence ID" value="KAH9384239.1"/>
    <property type="molecule type" value="Genomic_DNA"/>
</dbReference>
<evidence type="ECO:0000313" key="3">
    <source>
        <dbReference type="Proteomes" id="UP000821853"/>
    </source>
</evidence>
<evidence type="ECO:0000256" key="1">
    <source>
        <dbReference type="SAM" id="MobiDB-lite"/>
    </source>
</evidence>